<proteinExistence type="inferred from homology"/>
<comment type="similarity">
    <text evidence="2">Belongs to the peptidase M13 family.</text>
</comment>
<accession>A0A8S1H3A1</accession>
<dbReference type="Pfam" id="PF01431">
    <property type="entry name" value="Peptidase_M13"/>
    <property type="match status" value="1"/>
</dbReference>
<dbReference type="InterPro" id="IPR018497">
    <property type="entry name" value="Peptidase_M13_C"/>
</dbReference>
<dbReference type="Proteomes" id="UP000835052">
    <property type="component" value="Unassembled WGS sequence"/>
</dbReference>
<dbReference type="SUPFAM" id="SSF55486">
    <property type="entry name" value="Metalloproteases ('zincins'), catalytic domain"/>
    <property type="match status" value="1"/>
</dbReference>
<evidence type="ECO:0000256" key="4">
    <source>
        <dbReference type="ARBA" id="ARBA00022723"/>
    </source>
</evidence>
<dbReference type="PROSITE" id="PS51885">
    <property type="entry name" value="NEPRILYSIN"/>
    <property type="match status" value="1"/>
</dbReference>
<gene>
    <name evidence="11" type="ORF">CAUJ_LOCUS5187</name>
</gene>
<protein>
    <recommendedName>
        <fullName evidence="13">Peptidase family M13</fullName>
    </recommendedName>
</protein>
<dbReference type="PANTHER" id="PTHR11733:SF188">
    <property type="entry name" value="NEPRILYSIN"/>
    <property type="match status" value="1"/>
</dbReference>
<comment type="caution">
    <text evidence="11">The sequence shown here is derived from an EMBL/GenBank/DDBJ whole genome shotgun (WGS) entry which is preliminary data.</text>
</comment>
<keyword evidence="8" id="KW-1133">Transmembrane helix</keyword>
<evidence type="ECO:0000313" key="12">
    <source>
        <dbReference type="Proteomes" id="UP000835052"/>
    </source>
</evidence>
<sequence length="800" mass="89790">MSAKLIGFTTVLVVAAIGIAIGSLVINILILNKVNTINNNNNNNNIVNNSYHYQPSPQVNSTPGTVQNSDGYKAAAAYLLNGLDDTVDPCIDFYAFTCNKFLASVDLDKLHLQRLGTYDQAQTDVYTGIADTLSKIDVNDKTVSLTERITKAAFDSCSRNLANPPDKTQVIYAEIKNLFGGVPFLQEPLKQGINYMKVSGTIEQKHAVGTLLATFASVDYKNVAQNALYVSQPAVAMARDYYLKSQFVQEVNGRVQEVFEMMQAFAQALNSKTPDDVIMAAAQETVSFEVQVAMASWPDDMLRNYQQQYNPYKINEAAAAYGSLDWKAYIGELFDGLSNPQDQAKYELILTQPSYFAWLNSVFNGNTVNSTVVANYMITQMLFDEADFINPQTKTVAQKANYIHYALRRGRGVTRVGKRDVRMLDLDPISHACMDILTAYMPYGTGFVYVKAQANRTIYQADIQKQTALIIENFQGMIGTLTWMDDFSKQQAKKKSDNLVKNFGWPGKLFGDFKNTAVLDKYHQDYASIVDIYTKDKNNLYDIMSVLKRGLEVRELFRLLLEPADRSNFLQSPAMVNAWYQPERNSITFPYAAWNPPYYNYYFPQAYNFAGQGGTGGHELTHGYDDEGVQFGYNGALTDCSWNKCGWMDYNSSLGFIDMAQCVVTQFSTQCCPEKKGNVHCANGATTQGENIADLGGQQAAYRAYRQYISQLGHEEDRLPGLENYTPNQIFWITYGYSWCMKQSDSNLVRQLLTNPHSPASCRTNQVMQDIPEFGKDFGCCRGTPMYPNPDNRCKVWVGV</sequence>
<evidence type="ECO:0000256" key="7">
    <source>
        <dbReference type="ARBA" id="ARBA00023049"/>
    </source>
</evidence>
<evidence type="ECO:0000259" key="9">
    <source>
        <dbReference type="Pfam" id="PF01431"/>
    </source>
</evidence>
<dbReference type="GO" id="GO:0046872">
    <property type="term" value="F:metal ion binding"/>
    <property type="evidence" value="ECO:0007669"/>
    <property type="project" value="UniProtKB-KW"/>
</dbReference>
<evidence type="ECO:0000313" key="11">
    <source>
        <dbReference type="EMBL" id="CAD6189268.1"/>
    </source>
</evidence>
<feature type="transmembrane region" description="Helical" evidence="8">
    <location>
        <begin position="7"/>
        <end position="31"/>
    </location>
</feature>
<dbReference type="InterPro" id="IPR008753">
    <property type="entry name" value="Peptidase_M13_N"/>
</dbReference>
<keyword evidence="7" id="KW-0482">Metalloprotease</keyword>
<evidence type="ECO:0000256" key="8">
    <source>
        <dbReference type="SAM" id="Phobius"/>
    </source>
</evidence>
<dbReference type="GO" id="GO:0016485">
    <property type="term" value="P:protein processing"/>
    <property type="evidence" value="ECO:0007669"/>
    <property type="project" value="TreeGrafter"/>
</dbReference>
<feature type="domain" description="Peptidase M13 C-terminal" evidence="9">
    <location>
        <begin position="577"/>
        <end position="794"/>
    </location>
</feature>
<evidence type="ECO:0000256" key="2">
    <source>
        <dbReference type="ARBA" id="ARBA00007357"/>
    </source>
</evidence>
<evidence type="ECO:0000256" key="3">
    <source>
        <dbReference type="ARBA" id="ARBA00022670"/>
    </source>
</evidence>
<evidence type="ECO:0000256" key="5">
    <source>
        <dbReference type="ARBA" id="ARBA00022801"/>
    </source>
</evidence>
<keyword evidence="3" id="KW-0645">Protease</keyword>
<dbReference type="EMBL" id="CAJGYM010000010">
    <property type="protein sequence ID" value="CAD6189268.1"/>
    <property type="molecule type" value="Genomic_DNA"/>
</dbReference>
<dbReference type="GO" id="GO:0004222">
    <property type="term" value="F:metalloendopeptidase activity"/>
    <property type="evidence" value="ECO:0007669"/>
    <property type="project" value="InterPro"/>
</dbReference>
<keyword evidence="6" id="KW-0862">Zinc</keyword>
<dbReference type="PANTHER" id="PTHR11733">
    <property type="entry name" value="ZINC METALLOPROTEASE FAMILY M13 NEPRILYSIN-RELATED"/>
    <property type="match status" value="1"/>
</dbReference>
<dbReference type="OrthoDB" id="6475849at2759"/>
<name>A0A8S1H3A1_9PELO</name>
<keyword evidence="5" id="KW-0378">Hydrolase</keyword>
<reference evidence="11" key="1">
    <citation type="submission" date="2020-10" db="EMBL/GenBank/DDBJ databases">
        <authorList>
            <person name="Kikuchi T."/>
        </authorList>
    </citation>
    <scope>NUCLEOTIDE SEQUENCE</scope>
    <source>
        <strain evidence="11">NKZ352</strain>
    </source>
</reference>
<dbReference type="Gene3D" id="3.40.390.10">
    <property type="entry name" value="Collagenase (Catalytic Domain)"/>
    <property type="match status" value="1"/>
</dbReference>
<keyword evidence="8" id="KW-0472">Membrane</keyword>
<evidence type="ECO:0000256" key="1">
    <source>
        <dbReference type="ARBA" id="ARBA00001947"/>
    </source>
</evidence>
<keyword evidence="12" id="KW-1185">Reference proteome</keyword>
<feature type="domain" description="Peptidase M13 N-terminal" evidence="10">
    <location>
        <begin position="89"/>
        <end position="506"/>
    </location>
</feature>
<evidence type="ECO:0000259" key="10">
    <source>
        <dbReference type="Pfam" id="PF05649"/>
    </source>
</evidence>
<dbReference type="Gene3D" id="1.10.1380.10">
    <property type="entry name" value="Neutral endopeptidase , domain2"/>
    <property type="match status" value="1"/>
</dbReference>
<keyword evidence="8" id="KW-0812">Transmembrane</keyword>
<organism evidence="11 12">
    <name type="scientific">Caenorhabditis auriculariae</name>
    <dbReference type="NCBI Taxonomy" id="2777116"/>
    <lineage>
        <taxon>Eukaryota</taxon>
        <taxon>Metazoa</taxon>
        <taxon>Ecdysozoa</taxon>
        <taxon>Nematoda</taxon>
        <taxon>Chromadorea</taxon>
        <taxon>Rhabditida</taxon>
        <taxon>Rhabditina</taxon>
        <taxon>Rhabditomorpha</taxon>
        <taxon>Rhabditoidea</taxon>
        <taxon>Rhabditidae</taxon>
        <taxon>Peloderinae</taxon>
        <taxon>Caenorhabditis</taxon>
    </lineage>
</organism>
<dbReference type="Pfam" id="PF05649">
    <property type="entry name" value="Peptidase_M13_N"/>
    <property type="match status" value="1"/>
</dbReference>
<keyword evidence="4" id="KW-0479">Metal-binding</keyword>
<dbReference type="InterPro" id="IPR000718">
    <property type="entry name" value="Peptidase_M13"/>
</dbReference>
<evidence type="ECO:0000256" key="6">
    <source>
        <dbReference type="ARBA" id="ARBA00022833"/>
    </source>
</evidence>
<dbReference type="InterPro" id="IPR042089">
    <property type="entry name" value="Peptidase_M13_dom_2"/>
</dbReference>
<dbReference type="AlphaFoldDB" id="A0A8S1H3A1"/>
<comment type="cofactor">
    <cofactor evidence="1">
        <name>Zn(2+)</name>
        <dbReference type="ChEBI" id="CHEBI:29105"/>
    </cofactor>
</comment>
<dbReference type="PRINTS" id="PR00786">
    <property type="entry name" value="NEPRILYSIN"/>
</dbReference>
<dbReference type="GO" id="GO:0005886">
    <property type="term" value="C:plasma membrane"/>
    <property type="evidence" value="ECO:0007669"/>
    <property type="project" value="TreeGrafter"/>
</dbReference>
<dbReference type="InterPro" id="IPR024079">
    <property type="entry name" value="MetalloPept_cat_dom_sf"/>
</dbReference>
<dbReference type="CDD" id="cd08662">
    <property type="entry name" value="M13"/>
    <property type="match status" value="1"/>
</dbReference>
<evidence type="ECO:0008006" key="13">
    <source>
        <dbReference type="Google" id="ProtNLM"/>
    </source>
</evidence>